<dbReference type="EMBL" id="QUMO01000002">
    <property type="protein sequence ID" value="REF87466.1"/>
    <property type="molecule type" value="Genomic_DNA"/>
</dbReference>
<dbReference type="GO" id="GO:0005524">
    <property type="term" value="F:ATP binding"/>
    <property type="evidence" value="ECO:0007669"/>
    <property type="project" value="UniProtKB-KW"/>
</dbReference>
<dbReference type="InterPro" id="IPR024185">
    <property type="entry name" value="FTHF_cligase-like_sf"/>
</dbReference>
<organism evidence="6 7">
    <name type="scientific">Methylovirgula ligni</name>
    <dbReference type="NCBI Taxonomy" id="569860"/>
    <lineage>
        <taxon>Bacteria</taxon>
        <taxon>Pseudomonadati</taxon>
        <taxon>Pseudomonadota</taxon>
        <taxon>Alphaproteobacteria</taxon>
        <taxon>Hyphomicrobiales</taxon>
        <taxon>Beijerinckiaceae</taxon>
        <taxon>Methylovirgula</taxon>
    </lineage>
</organism>
<dbReference type="PANTHER" id="PTHR23407">
    <property type="entry name" value="ATPASE INHIBITOR/5-FORMYLTETRAHYDROFOLATE CYCLO-LIGASE"/>
    <property type="match status" value="1"/>
</dbReference>
<dbReference type="Pfam" id="PF01812">
    <property type="entry name" value="5-FTHF_cyc-lig"/>
    <property type="match status" value="1"/>
</dbReference>
<dbReference type="PANTHER" id="PTHR23407:SF1">
    <property type="entry name" value="5-FORMYLTETRAHYDROFOLATE CYCLO-LIGASE"/>
    <property type="match status" value="1"/>
</dbReference>
<dbReference type="Proteomes" id="UP000256900">
    <property type="component" value="Unassembled WGS sequence"/>
</dbReference>
<dbReference type="GO" id="GO:0035999">
    <property type="term" value="P:tetrahydrofolate interconversion"/>
    <property type="evidence" value="ECO:0007669"/>
    <property type="project" value="TreeGrafter"/>
</dbReference>
<reference evidence="6 7" key="1">
    <citation type="submission" date="2018-08" db="EMBL/GenBank/DDBJ databases">
        <title>Genomic Encyclopedia of Type Strains, Phase IV (KMG-IV): sequencing the most valuable type-strain genomes for metagenomic binning, comparative biology and taxonomic classification.</title>
        <authorList>
            <person name="Goeker M."/>
        </authorList>
    </citation>
    <scope>NUCLEOTIDE SEQUENCE [LARGE SCALE GENOMIC DNA]</scope>
    <source>
        <strain evidence="6 7">BW863</strain>
    </source>
</reference>
<protein>
    <recommendedName>
        <fullName evidence="5">5-formyltetrahydrofolate cyclo-ligase</fullName>
        <ecNumber evidence="5">6.3.3.2</ecNumber>
    </recommendedName>
</protein>
<dbReference type="OrthoDB" id="9801938at2"/>
<comment type="cofactor">
    <cofactor evidence="5">
        <name>Mg(2+)</name>
        <dbReference type="ChEBI" id="CHEBI:18420"/>
    </cofactor>
</comment>
<gene>
    <name evidence="6" type="ORF">DES32_1089</name>
</gene>
<accession>A0A3D9Z849</accession>
<dbReference type="Gene3D" id="3.40.50.10420">
    <property type="entry name" value="NagB/RpiA/CoA transferase-like"/>
    <property type="match status" value="1"/>
</dbReference>
<evidence type="ECO:0000256" key="5">
    <source>
        <dbReference type="RuleBase" id="RU361279"/>
    </source>
</evidence>
<feature type="binding site" evidence="4">
    <location>
        <position position="58"/>
    </location>
    <ligand>
        <name>substrate</name>
    </ligand>
</feature>
<dbReference type="NCBIfam" id="TIGR02727">
    <property type="entry name" value="MTHFS_bact"/>
    <property type="match status" value="1"/>
</dbReference>
<feature type="binding site" evidence="4">
    <location>
        <begin position="132"/>
        <end position="140"/>
    </location>
    <ligand>
        <name>ATP</name>
        <dbReference type="ChEBI" id="CHEBI:30616"/>
    </ligand>
</feature>
<keyword evidence="5" id="KW-0460">Magnesium</keyword>
<evidence type="ECO:0000256" key="1">
    <source>
        <dbReference type="ARBA" id="ARBA00010638"/>
    </source>
</evidence>
<sequence>MTDAPSKAALRAEALARRAQVTEPQARAFAARLAETGADFAAAHGAKIASAFWAIKDEVATLPLLERLAARGIATALPVMQGFRKPLEFRLWAPGSPLAEAKWGIMEPVLAPEVFPDLLFVPVAGFDRAGNRLGYGAGFYDRTLARLRQRQEIVAVGIAYAAQEFAAIPAEPYDEKLDYVLTDREWITCG</sequence>
<evidence type="ECO:0000256" key="2">
    <source>
        <dbReference type="ARBA" id="ARBA00022741"/>
    </source>
</evidence>
<keyword evidence="5" id="KW-0479">Metal-binding</keyword>
<dbReference type="EC" id="6.3.3.2" evidence="5"/>
<dbReference type="SUPFAM" id="SSF100950">
    <property type="entry name" value="NagB/RpiA/CoA transferase-like"/>
    <property type="match status" value="1"/>
</dbReference>
<proteinExistence type="inferred from homology"/>
<dbReference type="AlphaFoldDB" id="A0A3D9Z849"/>
<dbReference type="PIRSF" id="PIRSF006806">
    <property type="entry name" value="FTHF_cligase"/>
    <property type="match status" value="1"/>
</dbReference>
<name>A0A3D9Z849_9HYPH</name>
<dbReference type="GO" id="GO:0030272">
    <property type="term" value="F:5-formyltetrahydrofolate cyclo-ligase activity"/>
    <property type="evidence" value="ECO:0007669"/>
    <property type="project" value="UniProtKB-EC"/>
</dbReference>
<comment type="catalytic activity">
    <reaction evidence="5">
        <text>(6S)-5-formyl-5,6,7,8-tetrahydrofolate + ATP = (6R)-5,10-methenyltetrahydrofolate + ADP + phosphate</text>
        <dbReference type="Rhea" id="RHEA:10488"/>
        <dbReference type="ChEBI" id="CHEBI:30616"/>
        <dbReference type="ChEBI" id="CHEBI:43474"/>
        <dbReference type="ChEBI" id="CHEBI:57455"/>
        <dbReference type="ChEBI" id="CHEBI:57457"/>
        <dbReference type="ChEBI" id="CHEBI:456216"/>
        <dbReference type="EC" id="6.3.3.2"/>
    </reaction>
</comment>
<keyword evidence="7" id="KW-1185">Reference proteome</keyword>
<keyword evidence="2 4" id="KW-0547">Nucleotide-binding</keyword>
<feature type="binding site" evidence="4">
    <location>
        <begin position="7"/>
        <end position="11"/>
    </location>
    <ligand>
        <name>ATP</name>
        <dbReference type="ChEBI" id="CHEBI:30616"/>
    </ligand>
</feature>
<dbReference type="GO" id="GO:0009396">
    <property type="term" value="P:folic acid-containing compound biosynthetic process"/>
    <property type="evidence" value="ECO:0007669"/>
    <property type="project" value="TreeGrafter"/>
</dbReference>
<evidence type="ECO:0000313" key="7">
    <source>
        <dbReference type="Proteomes" id="UP000256900"/>
    </source>
</evidence>
<dbReference type="InterPro" id="IPR002698">
    <property type="entry name" value="FTHF_cligase"/>
</dbReference>
<keyword evidence="6" id="KW-0436">Ligase</keyword>
<keyword evidence="3 4" id="KW-0067">ATP-binding</keyword>
<dbReference type="GO" id="GO:0046872">
    <property type="term" value="F:metal ion binding"/>
    <property type="evidence" value="ECO:0007669"/>
    <property type="project" value="UniProtKB-KW"/>
</dbReference>
<evidence type="ECO:0000256" key="3">
    <source>
        <dbReference type="ARBA" id="ARBA00022840"/>
    </source>
</evidence>
<evidence type="ECO:0000313" key="6">
    <source>
        <dbReference type="EMBL" id="REF87466.1"/>
    </source>
</evidence>
<evidence type="ECO:0000256" key="4">
    <source>
        <dbReference type="PIRSR" id="PIRSR006806-1"/>
    </source>
</evidence>
<dbReference type="InterPro" id="IPR037171">
    <property type="entry name" value="NagB/RpiA_transferase-like"/>
</dbReference>
<dbReference type="RefSeq" id="WP_115835667.1">
    <property type="nucleotide sequence ID" value="NZ_CP025086.1"/>
</dbReference>
<comment type="similarity">
    <text evidence="1 5">Belongs to the 5-formyltetrahydrofolate cyclo-ligase family.</text>
</comment>
<comment type="caution">
    <text evidence="6">The sequence shown here is derived from an EMBL/GenBank/DDBJ whole genome shotgun (WGS) entry which is preliminary data.</text>
</comment>